<protein>
    <recommendedName>
        <fullName evidence="8">Guanidinium exporter</fullName>
    </recommendedName>
</protein>
<dbReference type="InterPro" id="IPR045324">
    <property type="entry name" value="Small_multidrug_res"/>
</dbReference>
<evidence type="ECO:0000256" key="6">
    <source>
        <dbReference type="ARBA" id="ARBA00023136"/>
    </source>
</evidence>
<dbReference type="Pfam" id="PF00893">
    <property type="entry name" value="Multi_Drug_Res"/>
    <property type="match status" value="1"/>
</dbReference>
<dbReference type="GO" id="GO:0022857">
    <property type="term" value="F:transmembrane transporter activity"/>
    <property type="evidence" value="ECO:0007669"/>
    <property type="project" value="InterPro"/>
</dbReference>
<dbReference type="PANTHER" id="PTHR30561:SF0">
    <property type="entry name" value="GUANIDINIUM EXPORTER"/>
    <property type="match status" value="1"/>
</dbReference>
<proteinExistence type="inferred from homology"/>
<evidence type="ECO:0000256" key="5">
    <source>
        <dbReference type="ARBA" id="ARBA00022989"/>
    </source>
</evidence>
<keyword evidence="3" id="KW-1003">Cell membrane</keyword>
<dbReference type="SUPFAM" id="SSF103481">
    <property type="entry name" value="Multidrug resistance efflux transporter EmrE"/>
    <property type="match status" value="1"/>
</dbReference>
<dbReference type="InterPro" id="IPR000390">
    <property type="entry name" value="Small_drug/metabolite_transptr"/>
</dbReference>
<evidence type="ECO:0000256" key="2">
    <source>
        <dbReference type="ARBA" id="ARBA00022448"/>
    </source>
</evidence>
<dbReference type="EMBL" id="QEYD01000004">
    <property type="protein sequence ID" value="PWE29746.1"/>
    <property type="molecule type" value="Genomic_DNA"/>
</dbReference>
<dbReference type="FunFam" id="1.10.3730.20:FF:000001">
    <property type="entry name" value="Quaternary ammonium compound resistance transporter SugE"/>
    <property type="match status" value="1"/>
</dbReference>
<evidence type="ECO:0000256" key="4">
    <source>
        <dbReference type="ARBA" id="ARBA00022692"/>
    </source>
</evidence>
<dbReference type="PANTHER" id="PTHR30561">
    <property type="entry name" value="SMR FAMILY PROTON-DEPENDENT DRUG EFFLUX TRANSPORTER SUGE"/>
    <property type="match status" value="1"/>
</dbReference>
<accession>A0A2U2CCY3</accession>
<dbReference type="GO" id="GO:1990961">
    <property type="term" value="P:xenobiotic detoxification by transmembrane export across the plasma membrane"/>
    <property type="evidence" value="ECO:0007669"/>
    <property type="project" value="UniProtKB-ARBA"/>
</dbReference>
<sequence>MSWILLAIAGLLEIVWATTMKASNGFTVLVPSIVTVVGIVASLSLLAVAMKELPAGPSYMVWTGIGAVGTFIAGVILHGEALNATRIAAAVLIVAGMTLMKLDT</sequence>
<feature type="transmembrane region" description="Helical" evidence="10">
    <location>
        <begin position="59"/>
        <end position="78"/>
    </location>
</feature>
<keyword evidence="5 10" id="KW-1133">Transmembrane helix</keyword>
<dbReference type="AlphaFoldDB" id="A0A2U2CCY3"/>
<comment type="caution">
    <text evidence="11">The sequence shown here is derived from an EMBL/GenBank/DDBJ whole genome shotgun (WGS) entry which is preliminary data.</text>
</comment>
<keyword evidence="12" id="KW-1185">Reference proteome</keyword>
<dbReference type="InterPro" id="IPR037185">
    <property type="entry name" value="EmrE-like"/>
</dbReference>
<dbReference type="Gene3D" id="1.10.3730.20">
    <property type="match status" value="1"/>
</dbReference>
<name>A0A2U2CCY3_9RHOB</name>
<dbReference type="Proteomes" id="UP000244940">
    <property type="component" value="Unassembled WGS sequence"/>
</dbReference>
<evidence type="ECO:0000256" key="8">
    <source>
        <dbReference type="ARBA" id="ARBA00039168"/>
    </source>
</evidence>
<organism evidence="11 12">
    <name type="scientific">Pararhodobacter marinus</name>
    <dbReference type="NCBI Taxonomy" id="2184063"/>
    <lineage>
        <taxon>Bacteria</taxon>
        <taxon>Pseudomonadati</taxon>
        <taxon>Pseudomonadota</taxon>
        <taxon>Alphaproteobacteria</taxon>
        <taxon>Rhodobacterales</taxon>
        <taxon>Paracoccaceae</taxon>
        <taxon>Pararhodobacter</taxon>
    </lineage>
</organism>
<dbReference type="RefSeq" id="WP_109532859.1">
    <property type="nucleotide sequence ID" value="NZ_CAXPUO010000023.1"/>
</dbReference>
<evidence type="ECO:0000256" key="10">
    <source>
        <dbReference type="SAM" id="Phobius"/>
    </source>
</evidence>
<evidence type="ECO:0000256" key="9">
    <source>
        <dbReference type="RuleBase" id="RU003942"/>
    </source>
</evidence>
<keyword evidence="4 9" id="KW-0812">Transmembrane</keyword>
<reference evidence="11 12" key="1">
    <citation type="submission" date="2018-05" db="EMBL/GenBank/DDBJ databases">
        <title>Pararhodobacter marina sp. nov., isolated from deep-sea water of the Indian Ocean.</title>
        <authorList>
            <person name="Lai Q.Sr."/>
            <person name="Liu X."/>
            <person name="Shao Z."/>
        </authorList>
    </citation>
    <scope>NUCLEOTIDE SEQUENCE [LARGE SCALE GENOMIC DNA]</scope>
    <source>
        <strain evidence="11 12">CIC4N-9</strain>
    </source>
</reference>
<comment type="similarity">
    <text evidence="7">Belongs to the drug/metabolite transporter (DMT) superfamily. Small multidrug resistance (SMR) (TC 2.A.7.1) family. Gdx/SugE subfamily.</text>
</comment>
<comment type="subcellular location">
    <subcellularLocation>
        <location evidence="1 9">Cell membrane</location>
        <topology evidence="1 9">Multi-pass membrane protein</topology>
    </subcellularLocation>
</comment>
<keyword evidence="6 10" id="KW-0472">Membrane</keyword>
<evidence type="ECO:0000313" key="12">
    <source>
        <dbReference type="Proteomes" id="UP000244940"/>
    </source>
</evidence>
<keyword evidence="2" id="KW-0813">Transport</keyword>
<dbReference type="GeneID" id="94364903"/>
<feature type="transmembrane region" description="Helical" evidence="10">
    <location>
        <begin position="27"/>
        <end position="47"/>
    </location>
</feature>
<dbReference type="GO" id="GO:0005886">
    <property type="term" value="C:plasma membrane"/>
    <property type="evidence" value="ECO:0007669"/>
    <property type="project" value="UniProtKB-SubCell"/>
</dbReference>
<evidence type="ECO:0000313" key="11">
    <source>
        <dbReference type="EMBL" id="PWE29746.1"/>
    </source>
</evidence>
<evidence type="ECO:0000256" key="7">
    <source>
        <dbReference type="ARBA" id="ARBA00038151"/>
    </source>
</evidence>
<dbReference type="OrthoDB" id="9808638at2"/>
<gene>
    <name evidence="11" type="ORF">C4N9_08370</name>
</gene>
<evidence type="ECO:0000256" key="3">
    <source>
        <dbReference type="ARBA" id="ARBA00022475"/>
    </source>
</evidence>
<evidence type="ECO:0000256" key="1">
    <source>
        <dbReference type="ARBA" id="ARBA00004651"/>
    </source>
</evidence>